<proteinExistence type="predicted"/>
<evidence type="ECO:0000256" key="1">
    <source>
        <dbReference type="SAM" id="Coils"/>
    </source>
</evidence>
<name>A0A645AXK3_9ZZZZ</name>
<dbReference type="EMBL" id="VSSQ01016463">
    <property type="protein sequence ID" value="MPM57829.1"/>
    <property type="molecule type" value="Genomic_DNA"/>
</dbReference>
<evidence type="ECO:0000313" key="2">
    <source>
        <dbReference type="EMBL" id="MPM57829.1"/>
    </source>
</evidence>
<sequence length="149" mass="17977">MDDKFNRSYVCKINDYMRKIDDNKIRLEKEVEKLNSQLFAKLEKYNELVKNKKDLEQKYEQFLNFIINRGMSFEVNNSYHNLKQWDSIKITFEKNRIIFGDKKGQVIKIIEDLQFVIIKDMLDMGYSGRAIVIRIQEKIALIQLRFNKI</sequence>
<comment type="caution">
    <text evidence="2">The sequence shown here is derived from an EMBL/GenBank/DDBJ whole genome shotgun (WGS) entry which is preliminary data.</text>
</comment>
<keyword evidence="1" id="KW-0175">Coiled coil</keyword>
<organism evidence="2">
    <name type="scientific">bioreactor metagenome</name>
    <dbReference type="NCBI Taxonomy" id="1076179"/>
    <lineage>
        <taxon>unclassified sequences</taxon>
        <taxon>metagenomes</taxon>
        <taxon>ecological metagenomes</taxon>
    </lineage>
</organism>
<protein>
    <submittedName>
        <fullName evidence="2">Uncharacterized protein</fullName>
    </submittedName>
</protein>
<gene>
    <name evidence="2" type="ORF">SDC9_104652</name>
</gene>
<dbReference type="AlphaFoldDB" id="A0A645AXK3"/>
<accession>A0A645AXK3</accession>
<feature type="coiled-coil region" evidence="1">
    <location>
        <begin position="17"/>
        <end position="65"/>
    </location>
</feature>
<reference evidence="2" key="1">
    <citation type="submission" date="2019-08" db="EMBL/GenBank/DDBJ databases">
        <authorList>
            <person name="Kucharzyk K."/>
            <person name="Murdoch R.W."/>
            <person name="Higgins S."/>
            <person name="Loffler F."/>
        </authorList>
    </citation>
    <scope>NUCLEOTIDE SEQUENCE</scope>
</reference>